<organism evidence="6 7">
    <name type="scientific">Mycolicibacterium tokaiense</name>
    <dbReference type="NCBI Taxonomy" id="39695"/>
    <lineage>
        <taxon>Bacteria</taxon>
        <taxon>Bacillati</taxon>
        <taxon>Actinomycetota</taxon>
        <taxon>Actinomycetes</taxon>
        <taxon>Mycobacteriales</taxon>
        <taxon>Mycobacteriaceae</taxon>
        <taxon>Mycolicibacterium</taxon>
    </lineage>
</organism>
<dbReference type="RefSeq" id="WP_115279733.1">
    <property type="nucleotide sequence ID" value="NZ_AP022600.1"/>
</dbReference>
<reference evidence="6 7" key="1">
    <citation type="submission" date="2018-06" db="EMBL/GenBank/DDBJ databases">
        <authorList>
            <consortium name="Pathogen Informatics"/>
            <person name="Doyle S."/>
        </authorList>
    </citation>
    <scope>NUCLEOTIDE SEQUENCE [LARGE SCALE GENOMIC DNA]</scope>
    <source>
        <strain evidence="6 7">NCTC10821</strain>
    </source>
</reference>
<dbReference type="InterPro" id="IPR036390">
    <property type="entry name" value="WH_DNA-bd_sf"/>
</dbReference>
<gene>
    <name evidence="6" type="primary">leuO</name>
    <name evidence="6" type="ORF">NCTC10821_04169</name>
</gene>
<accession>A0A378TKC5</accession>
<dbReference type="GO" id="GO:0003700">
    <property type="term" value="F:DNA-binding transcription factor activity"/>
    <property type="evidence" value="ECO:0007669"/>
    <property type="project" value="InterPro"/>
</dbReference>
<protein>
    <submittedName>
        <fullName evidence="6">Putative LysR family transcriptional regulator</fullName>
    </submittedName>
</protein>
<evidence type="ECO:0000256" key="4">
    <source>
        <dbReference type="ARBA" id="ARBA00023163"/>
    </source>
</evidence>
<dbReference type="SUPFAM" id="SSF46785">
    <property type="entry name" value="Winged helix' DNA-binding domain"/>
    <property type="match status" value="1"/>
</dbReference>
<dbReference type="OrthoDB" id="8717159at2"/>
<keyword evidence="2" id="KW-0805">Transcription regulation</keyword>
<dbReference type="SUPFAM" id="SSF53850">
    <property type="entry name" value="Periplasmic binding protein-like II"/>
    <property type="match status" value="1"/>
</dbReference>
<dbReference type="GO" id="GO:0003677">
    <property type="term" value="F:DNA binding"/>
    <property type="evidence" value="ECO:0007669"/>
    <property type="project" value="UniProtKB-KW"/>
</dbReference>
<dbReference type="EMBL" id="UGQT01000001">
    <property type="protein sequence ID" value="STZ60627.1"/>
    <property type="molecule type" value="Genomic_DNA"/>
</dbReference>
<keyword evidence="3" id="KW-0238">DNA-binding</keyword>
<comment type="similarity">
    <text evidence="1">Belongs to the LysR transcriptional regulatory family.</text>
</comment>
<dbReference type="Pfam" id="PF00126">
    <property type="entry name" value="HTH_1"/>
    <property type="match status" value="1"/>
</dbReference>
<keyword evidence="7" id="KW-1185">Reference proteome</keyword>
<sequence>MVTDGPVHLRSHDLNLLVVYAVLMEELNVTRTAVRLNMSQAAVSASLQRLRKMFDDQLFVRASGGMAPTAKARQIHAAVAAGLGNLREAIDGVASFDPSTERAVFRFGMSDDLEAVFMPRIIQTLSEMSPASSAHCIQTRRVEVEGLVSSGQVDIGIAASSAWGSEIRTRDLFTSSYACVYNPRLLGRQGPLSYADYVALPHLMISADGTRGIVDDVLHAEGHTRQIIASTGHFAMVPILLSRVAAVATMPEFAARVFAESMELSVSTPPIQLPQFTVKTLWHQSQDRSPALTWMVGVIEDIATELKEFQWFE</sequence>
<evidence type="ECO:0000313" key="7">
    <source>
        <dbReference type="Proteomes" id="UP000254978"/>
    </source>
</evidence>
<dbReference type="InterPro" id="IPR050389">
    <property type="entry name" value="LysR-type_TF"/>
</dbReference>
<feature type="domain" description="HTH lysR-type" evidence="5">
    <location>
        <begin position="12"/>
        <end position="69"/>
    </location>
</feature>
<dbReference type="Pfam" id="PF03466">
    <property type="entry name" value="LysR_substrate"/>
    <property type="match status" value="1"/>
</dbReference>
<dbReference type="Proteomes" id="UP000254978">
    <property type="component" value="Unassembled WGS sequence"/>
</dbReference>
<dbReference type="PANTHER" id="PTHR30118:SF15">
    <property type="entry name" value="TRANSCRIPTIONAL REGULATORY PROTEIN"/>
    <property type="match status" value="1"/>
</dbReference>
<dbReference type="InterPro" id="IPR000847">
    <property type="entry name" value="LysR_HTH_N"/>
</dbReference>
<evidence type="ECO:0000256" key="1">
    <source>
        <dbReference type="ARBA" id="ARBA00009437"/>
    </source>
</evidence>
<keyword evidence="4" id="KW-0804">Transcription</keyword>
<evidence type="ECO:0000256" key="3">
    <source>
        <dbReference type="ARBA" id="ARBA00023125"/>
    </source>
</evidence>
<proteinExistence type="inferred from homology"/>
<evidence type="ECO:0000313" key="6">
    <source>
        <dbReference type="EMBL" id="STZ60627.1"/>
    </source>
</evidence>
<dbReference type="InterPro" id="IPR005119">
    <property type="entry name" value="LysR_subst-bd"/>
</dbReference>
<evidence type="ECO:0000259" key="5">
    <source>
        <dbReference type="PROSITE" id="PS50931"/>
    </source>
</evidence>
<dbReference type="PROSITE" id="PS50931">
    <property type="entry name" value="HTH_LYSR"/>
    <property type="match status" value="1"/>
</dbReference>
<evidence type="ECO:0000256" key="2">
    <source>
        <dbReference type="ARBA" id="ARBA00023015"/>
    </source>
</evidence>
<dbReference type="PRINTS" id="PR00039">
    <property type="entry name" value="HTHLYSR"/>
</dbReference>
<dbReference type="PANTHER" id="PTHR30118">
    <property type="entry name" value="HTH-TYPE TRANSCRIPTIONAL REGULATOR LEUO-RELATED"/>
    <property type="match status" value="1"/>
</dbReference>
<dbReference type="AlphaFoldDB" id="A0A378TKC5"/>
<dbReference type="InterPro" id="IPR036388">
    <property type="entry name" value="WH-like_DNA-bd_sf"/>
</dbReference>
<name>A0A378TKC5_9MYCO</name>
<dbReference type="Gene3D" id="3.40.190.10">
    <property type="entry name" value="Periplasmic binding protein-like II"/>
    <property type="match status" value="2"/>
</dbReference>
<dbReference type="Gene3D" id="1.10.10.10">
    <property type="entry name" value="Winged helix-like DNA-binding domain superfamily/Winged helix DNA-binding domain"/>
    <property type="match status" value="1"/>
</dbReference>